<dbReference type="SUPFAM" id="SSF160909">
    <property type="entry name" value="ATP12-like"/>
    <property type="match status" value="1"/>
</dbReference>
<gene>
    <name evidence="6" type="ORF">Zmor_015312</name>
</gene>
<protein>
    <recommendedName>
        <fullName evidence="8">ATP synthase mitochondrial F1 complex assembly factor 2</fullName>
    </recommendedName>
</protein>
<dbReference type="PANTHER" id="PTHR21013">
    <property type="entry name" value="ATP SYNTHASE MITOCHONDRIAL F1 COMPLEX ASSEMBLY FACTOR 2/ATP12 PROTEIN, MITOCHONDRIAL PRECURSOR"/>
    <property type="match status" value="1"/>
</dbReference>
<evidence type="ECO:0000313" key="6">
    <source>
        <dbReference type="EMBL" id="KAJ3656218.1"/>
    </source>
</evidence>
<evidence type="ECO:0000256" key="5">
    <source>
        <dbReference type="ARBA" id="ARBA00023186"/>
    </source>
</evidence>
<sequence length="276" mass="31766">MSKALLNIFLNENSLLHQLFVTRNVNKLVRNYATRKRFYKNTGILRSEGKFEVTLDQRKLKTPKGNLFVVENEPLALAVATEWDAQKGNIIQSRMHLTTLCNTVIDNPNNLTKYDMVNYITNYLDTDTVLFQDVESDLSNLQEAEWDPVITWFNKRFDVNVVKSKQMDIPPVSQKDKTTLSKHLLSHNFATVCGFVYGVDTLKSVILTLACIERFLTPEKAVLLSRLEEEYQTGHWGRVEWAHDLNQQDLQSRLAAVVLFTYFNSQSSKLQSKATQ</sequence>
<dbReference type="GO" id="GO:0033615">
    <property type="term" value="P:mitochondrial proton-transporting ATP synthase complex assembly"/>
    <property type="evidence" value="ECO:0007669"/>
    <property type="project" value="TreeGrafter"/>
</dbReference>
<dbReference type="Proteomes" id="UP001168821">
    <property type="component" value="Unassembled WGS sequence"/>
</dbReference>
<evidence type="ECO:0000313" key="7">
    <source>
        <dbReference type="Proteomes" id="UP001168821"/>
    </source>
</evidence>
<evidence type="ECO:0000256" key="1">
    <source>
        <dbReference type="ARBA" id="ARBA00004173"/>
    </source>
</evidence>
<comment type="caution">
    <text evidence="6">The sequence shown here is derived from an EMBL/GenBank/DDBJ whole genome shotgun (WGS) entry which is preliminary data.</text>
</comment>
<dbReference type="Gene3D" id="1.10.3580.10">
    <property type="entry name" value="ATP12 ATPase"/>
    <property type="match status" value="1"/>
</dbReference>
<evidence type="ECO:0008006" key="8">
    <source>
        <dbReference type="Google" id="ProtNLM"/>
    </source>
</evidence>
<dbReference type="GO" id="GO:0005739">
    <property type="term" value="C:mitochondrion"/>
    <property type="evidence" value="ECO:0007669"/>
    <property type="project" value="UniProtKB-SubCell"/>
</dbReference>
<comment type="subcellular location">
    <subcellularLocation>
        <location evidence="1">Mitochondrion</location>
    </subcellularLocation>
</comment>
<dbReference type="Pfam" id="PF07542">
    <property type="entry name" value="ATP12"/>
    <property type="match status" value="1"/>
</dbReference>
<accession>A0AA38IDX3</accession>
<name>A0AA38IDX3_9CUCU</name>
<comment type="similarity">
    <text evidence="2">Belongs to the ATP12 family.</text>
</comment>
<dbReference type="EMBL" id="JALNTZ010000004">
    <property type="protein sequence ID" value="KAJ3656218.1"/>
    <property type="molecule type" value="Genomic_DNA"/>
</dbReference>
<dbReference type="InterPro" id="IPR023335">
    <property type="entry name" value="ATP12_ortho_dom_sf"/>
</dbReference>
<dbReference type="Gene3D" id="3.30.2180.10">
    <property type="entry name" value="ATP12-like"/>
    <property type="match status" value="1"/>
</dbReference>
<dbReference type="InterPro" id="IPR042272">
    <property type="entry name" value="ATP12_ATP_synth-F1-assembly_N"/>
</dbReference>
<keyword evidence="4" id="KW-0496">Mitochondrion</keyword>
<evidence type="ECO:0000256" key="2">
    <source>
        <dbReference type="ARBA" id="ARBA00008231"/>
    </source>
</evidence>
<proteinExistence type="inferred from homology"/>
<organism evidence="6 7">
    <name type="scientific">Zophobas morio</name>
    <dbReference type="NCBI Taxonomy" id="2755281"/>
    <lineage>
        <taxon>Eukaryota</taxon>
        <taxon>Metazoa</taxon>
        <taxon>Ecdysozoa</taxon>
        <taxon>Arthropoda</taxon>
        <taxon>Hexapoda</taxon>
        <taxon>Insecta</taxon>
        <taxon>Pterygota</taxon>
        <taxon>Neoptera</taxon>
        <taxon>Endopterygota</taxon>
        <taxon>Coleoptera</taxon>
        <taxon>Polyphaga</taxon>
        <taxon>Cucujiformia</taxon>
        <taxon>Tenebrionidae</taxon>
        <taxon>Zophobas</taxon>
    </lineage>
</organism>
<reference evidence="6" key="1">
    <citation type="journal article" date="2023" name="G3 (Bethesda)">
        <title>Whole genome assemblies of Zophobas morio and Tenebrio molitor.</title>
        <authorList>
            <person name="Kaur S."/>
            <person name="Stinson S.A."/>
            <person name="diCenzo G.C."/>
        </authorList>
    </citation>
    <scope>NUCLEOTIDE SEQUENCE</scope>
    <source>
        <strain evidence="6">QUZm001</strain>
    </source>
</reference>
<dbReference type="PANTHER" id="PTHR21013:SF10">
    <property type="entry name" value="ATP SYNTHASE MITOCHONDRIAL F1 COMPLEX ASSEMBLY FACTOR 2"/>
    <property type="match status" value="1"/>
</dbReference>
<evidence type="ECO:0000256" key="3">
    <source>
        <dbReference type="ARBA" id="ARBA00022946"/>
    </source>
</evidence>
<dbReference type="AlphaFoldDB" id="A0AA38IDX3"/>
<dbReference type="InterPro" id="IPR011419">
    <property type="entry name" value="ATP12_ATP_synth-F1-assembly"/>
</dbReference>
<keyword evidence="3" id="KW-0809">Transit peptide</keyword>
<evidence type="ECO:0000256" key="4">
    <source>
        <dbReference type="ARBA" id="ARBA00023128"/>
    </source>
</evidence>
<keyword evidence="7" id="KW-1185">Reference proteome</keyword>
<keyword evidence="5" id="KW-0143">Chaperone</keyword>